<organism evidence="1 2">
    <name type="scientific">Parascaris equorum</name>
    <name type="common">Equine roundworm</name>
    <dbReference type="NCBI Taxonomy" id="6256"/>
    <lineage>
        <taxon>Eukaryota</taxon>
        <taxon>Metazoa</taxon>
        <taxon>Ecdysozoa</taxon>
        <taxon>Nematoda</taxon>
        <taxon>Chromadorea</taxon>
        <taxon>Rhabditida</taxon>
        <taxon>Spirurina</taxon>
        <taxon>Ascaridomorpha</taxon>
        <taxon>Ascaridoidea</taxon>
        <taxon>Ascarididae</taxon>
        <taxon>Parascaris</taxon>
    </lineage>
</organism>
<dbReference type="Proteomes" id="UP000887564">
    <property type="component" value="Unplaced"/>
</dbReference>
<dbReference type="AlphaFoldDB" id="A0A914R9F3"/>
<accession>A0A914R9F3</accession>
<proteinExistence type="predicted"/>
<protein>
    <submittedName>
        <fullName evidence="2">Uncharacterized protein</fullName>
    </submittedName>
</protein>
<keyword evidence="1" id="KW-1185">Reference proteome</keyword>
<sequence length="98" mass="11532">MHFTSRRVISFQRIVRKEKGQGGDAKKIQAKKRRLEAIEAKVSKSKMKKLAKILERKQKKESREALFESLQQYQLPIDSMKNLISTSQMQNKEKKVKQ</sequence>
<evidence type="ECO:0000313" key="1">
    <source>
        <dbReference type="Proteomes" id="UP000887564"/>
    </source>
</evidence>
<dbReference type="WBParaSite" id="PEQ_0000133001-mRNA-1">
    <property type="protein sequence ID" value="PEQ_0000133001-mRNA-1"/>
    <property type="gene ID" value="PEQ_0000133001"/>
</dbReference>
<evidence type="ECO:0000313" key="2">
    <source>
        <dbReference type="WBParaSite" id="PEQ_0000133001-mRNA-1"/>
    </source>
</evidence>
<reference evidence="2" key="1">
    <citation type="submission" date="2022-11" db="UniProtKB">
        <authorList>
            <consortium name="WormBaseParasite"/>
        </authorList>
    </citation>
    <scope>IDENTIFICATION</scope>
</reference>
<name>A0A914R9F3_PAREQ</name>